<feature type="signal peptide" evidence="1">
    <location>
        <begin position="1"/>
        <end position="28"/>
    </location>
</feature>
<feature type="chain" id="PRO_5026058807" description="Beta/gamma crystallin family protein" evidence="1">
    <location>
        <begin position="29"/>
        <end position="198"/>
    </location>
</feature>
<evidence type="ECO:0000256" key="1">
    <source>
        <dbReference type="SAM" id="SignalP"/>
    </source>
</evidence>
<reference evidence="2" key="1">
    <citation type="submission" date="2020-02" db="EMBL/GenBank/DDBJ databases">
        <authorList>
            <person name="Shen X.-R."/>
            <person name="Zhang Y.-X."/>
        </authorList>
    </citation>
    <scope>NUCLEOTIDE SEQUENCE</scope>
    <source>
        <strain evidence="2">SYP-B3998</strain>
    </source>
</reference>
<keyword evidence="1" id="KW-0732">Signal</keyword>
<name>A0A6G3ZTD8_9BACL</name>
<evidence type="ECO:0000313" key="2">
    <source>
        <dbReference type="EMBL" id="NEW05330.1"/>
    </source>
</evidence>
<dbReference type="EMBL" id="JAAIKC010000001">
    <property type="protein sequence ID" value="NEW05330.1"/>
    <property type="molecule type" value="Genomic_DNA"/>
</dbReference>
<sequence>MKEMLRRICLNLGFISMLLFSFVPISSAVTEQSNYVSIDGEKTVSASSDGTVNVRLMTGDENGNDIQLGFTSEARLLEYIQHNPQSTKNVSAQGTGACCTDFYYDSDKGGGYRYVAVGDDIRDIGISWAGWDNRISSLSTAATGYTVLWQFEDFSGFGIYFDNAQYYNRTVNLGDYQMEPGRSWNDKASSIQVRYSRP</sequence>
<dbReference type="Gene3D" id="2.60.20.10">
    <property type="entry name" value="Crystallins"/>
    <property type="match status" value="1"/>
</dbReference>
<accession>A0A6G3ZTD8</accession>
<proteinExistence type="predicted"/>
<organism evidence="2">
    <name type="scientific">Paenibacillus sp. SYP-B3998</name>
    <dbReference type="NCBI Taxonomy" id="2678564"/>
    <lineage>
        <taxon>Bacteria</taxon>
        <taxon>Bacillati</taxon>
        <taxon>Bacillota</taxon>
        <taxon>Bacilli</taxon>
        <taxon>Bacillales</taxon>
        <taxon>Paenibacillaceae</taxon>
        <taxon>Paenibacillus</taxon>
    </lineage>
</organism>
<comment type="caution">
    <text evidence="2">The sequence shown here is derived from an EMBL/GenBank/DDBJ whole genome shotgun (WGS) entry which is preliminary data.</text>
</comment>
<protein>
    <recommendedName>
        <fullName evidence="3">Beta/gamma crystallin family protein</fullName>
    </recommendedName>
</protein>
<gene>
    <name evidence="2" type="ORF">GK047_04765</name>
</gene>
<evidence type="ECO:0008006" key="3">
    <source>
        <dbReference type="Google" id="ProtNLM"/>
    </source>
</evidence>
<dbReference type="RefSeq" id="WP_163941895.1">
    <property type="nucleotide sequence ID" value="NZ_JAAIKC010000001.1"/>
</dbReference>
<dbReference type="AlphaFoldDB" id="A0A6G3ZTD8"/>